<accession>A0ABS3PXU3</accession>
<evidence type="ECO:0000313" key="2">
    <source>
        <dbReference type="Proteomes" id="UP000681610"/>
    </source>
</evidence>
<dbReference type="RefSeq" id="WP_009416635.1">
    <property type="nucleotide sequence ID" value="NZ_CAUQMC010000006.1"/>
</dbReference>
<comment type="caution">
    <text evidence="1">The sequence shown here is derived from an EMBL/GenBank/DDBJ whole genome shotgun (WGS) entry which is preliminary data.</text>
</comment>
<sequence length="63" mass="6762">MKLALLTIGILLLCVGGMAIKIWGKKGGKFSGSCASQSPFLNPEGEPCSFCGRMPDEQECRKK</sequence>
<organism evidence="1 2">
    <name type="scientific">Capnocytophaga bilenii</name>
    <dbReference type="NCBI Taxonomy" id="2819369"/>
    <lineage>
        <taxon>Bacteria</taxon>
        <taxon>Pseudomonadati</taxon>
        <taxon>Bacteroidota</taxon>
        <taxon>Flavobacteriia</taxon>
        <taxon>Flavobacteriales</taxon>
        <taxon>Flavobacteriaceae</taxon>
        <taxon>Capnocytophaga</taxon>
    </lineage>
</organism>
<gene>
    <name evidence="1" type="ORF">J4N46_06945</name>
</gene>
<keyword evidence="2" id="KW-1185">Reference proteome</keyword>
<name>A0ABS3PXU3_9FLAO</name>
<proteinExistence type="predicted"/>
<dbReference type="Proteomes" id="UP000681610">
    <property type="component" value="Unassembled WGS sequence"/>
</dbReference>
<evidence type="ECO:0000313" key="1">
    <source>
        <dbReference type="EMBL" id="MBO1884158.1"/>
    </source>
</evidence>
<protein>
    <submittedName>
        <fullName evidence="1">Membrane or secreted protein</fullName>
    </submittedName>
</protein>
<dbReference type="EMBL" id="JAGDYP010000004">
    <property type="protein sequence ID" value="MBO1884158.1"/>
    <property type="molecule type" value="Genomic_DNA"/>
</dbReference>
<reference evidence="1 2" key="1">
    <citation type="submission" date="2021-03" db="EMBL/GenBank/DDBJ databases">
        <title>Isolation and description of Capnocytophaga bilenii sp. nov., a novel Capnocytophaga species, isolated from a gingivitis subject.</title>
        <authorList>
            <person name="Antezack A."/>
            <person name="Monnet-Corti V."/>
            <person name="La Scola B."/>
        </authorList>
    </citation>
    <scope>NUCLEOTIDE SEQUENCE [LARGE SCALE GENOMIC DNA]</scope>
    <source>
        <strain evidence="1 2">Marseille-Q4570</strain>
    </source>
</reference>